<keyword evidence="7" id="KW-1185">Reference proteome</keyword>
<dbReference type="Gene3D" id="2.10.25.30">
    <property type="entry name" value="EGF-like, alliinase"/>
    <property type="match status" value="1"/>
</dbReference>
<keyword evidence="4" id="KW-0663">Pyridoxal phosphate</keyword>
<evidence type="ECO:0000259" key="5">
    <source>
        <dbReference type="Pfam" id="PF04864"/>
    </source>
</evidence>
<dbReference type="InterPro" id="IPR037029">
    <property type="entry name" value="Alliinase_N_sf"/>
</dbReference>
<evidence type="ECO:0000256" key="3">
    <source>
        <dbReference type="ARBA" id="ARBA00022576"/>
    </source>
</evidence>
<dbReference type="InterPro" id="IPR006948">
    <property type="entry name" value="Alliinase_C"/>
</dbReference>
<accession>A0A2Z6NZK4</accession>
<keyword evidence="3" id="KW-0808">Transferase</keyword>
<name>A0A2Z6NZK4_TRISU</name>
<dbReference type="EMBL" id="DF973862">
    <property type="protein sequence ID" value="GAU41415.1"/>
    <property type="molecule type" value="Genomic_DNA"/>
</dbReference>
<dbReference type="AlphaFoldDB" id="A0A2Z6NZK4"/>
<dbReference type="Proteomes" id="UP000242715">
    <property type="component" value="Unassembled WGS sequence"/>
</dbReference>
<protein>
    <recommendedName>
        <fullName evidence="5">Alliinase C-terminal domain-containing protein</fullName>
    </recommendedName>
</protein>
<dbReference type="SUPFAM" id="SSF53383">
    <property type="entry name" value="PLP-dependent transferases"/>
    <property type="match status" value="1"/>
</dbReference>
<dbReference type="GO" id="GO:0016846">
    <property type="term" value="F:carbon-sulfur lyase activity"/>
    <property type="evidence" value="ECO:0007669"/>
    <property type="project" value="InterPro"/>
</dbReference>
<dbReference type="InterPro" id="IPR050478">
    <property type="entry name" value="Ethylene_sulfur-biosynth"/>
</dbReference>
<dbReference type="Pfam" id="PF04864">
    <property type="entry name" value="Alliinase_C"/>
    <property type="match status" value="1"/>
</dbReference>
<reference evidence="7" key="1">
    <citation type="journal article" date="2017" name="Front. Plant Sci.">
        <title>Climate Clever Clovers: New Paradigm to Reduce the Environmental Footprint of Ruminants by Breeding Low Methanogenic Forages Utilizing Haplotype Variation.</title>
        <authorList>
            <person name="Kaur P."/>
            <person name="Appels R."/>
            <person name="Bayer P.E."/>
            <person name="Keeble-Gagnere G."/>
            <person name="Wang J."/>
            <person name="Hirakawa H."/>
            <person name="Shirasawa K."/>
            <person name="Vercoe P."/>
            <person name="Stefanova K."/>
            <person name="Durmic Z."/>
            <person name="Nichols P."/>
            <person name="Revell C."/>
            <person name="Isobe S.N."/>
            <person name="Edwards D."/>
            <person name="Erskine W."/>
        </authorList>
    </citation>
    <scope>NUCLEOTIDE SEQUENCE [LARGE SCALE GENOMIC DNA]</scope>
    <source>
        <strain evidence="7">cv. Daliak</strain>
    </source>
</reference>
<gene>
    <name evidence="6" type="ORF">TSUD_245000</name>
</gene>
<evidence type="ECO:0000256" key="1">
    <source>
        <dbReference type="ARBA" id="ARBA00001933"/>
    </source>
</evidence>
<dbReference type="PANTHER" id="PTHR43795">
    <property type="entry name" value="BIFUNCTIONAL ASPARTATE AMINOTRANSFERASE AND GLUTAMATE/ASPARTATE-PREPHENATE AMINOTRANSFERASE-RELATED"/>
    <property type="match status" value="1"/>
</dbReference>
<keyword evidence="3" id="KW-0032">Aminotransferase</keyword>
<dbReference type="InterPro" id="IPR015421">
    <property type="entry name" value="PyrdxlP-dep_Trfase_major"/>
</dbReference>
<comment type="subunit">
    <text evidence="2">Homodimer.</text>
</comment>
<dbReference type="GO" id="GO:0008483">
    <property type="term" value="F:transaminase activity"/>
    <property type="evidence" value="ECO:0007669"/>
    <property type="project" value="UniProtKB-KW"/>
</dbReference>
<dbReference type="InterPro" id="IPR015424">
    <property type="entry name" value="PyrdxlP-dep_Trfase"/>
</dbReference>
<proteinExistence type="predicted"/>
<sequence>MVVSAINGSSPLSYSNGTTMSLSTFSPNSFVNVEKGDPVAFEPYWENVRGECTVEIKGHEWMSYFGDTNNLCWYMVPQMRDAILRLHNVVGNAVTKDKFLVLGTGSSQLYQAFLYALSSSEPSDRPINVVAAAPYYSEYKDATDILQSRLFQWTGDAILYDKDEPYIEVVTSPNNPDGTLRVPVVNSGAKGKVIYDLAYYWPQYTPITYEADHDVMLFTFSKCTGHAGSRIG</sequence>
<organism evidence="6 7">
    <name type="scientific">Trifolium subterraneum</name>
    <name type="common">Subterranean clover</name>
    <dbReference type="NCBI Taxonomy" id="3900"/>
    <lineage>
        <taxon>Eukaryota</taxon>
        <taxon>Viridiplantae</taxon>
        <taxon>Streptophyta</taxon>
        <taxon>Embryophyta</taxon>
        <taxon>Tracheophyta</taxon>
        <taxon>Spermatophyta</taxon>
        <taxon>Magnoliopsida</taxon>
        <taxon>eudicotyledons</taxon>
        <taxon>Gunneridae</taxon>
        <taxon>Pentapetalae</taxon>
        <taxon>rosids</taxon>
        <taxon>fabids</taxon>
        <taxon>Fabales</taxon>
        <taxon>Fabaceae</taxon>
        <taxon>Papilionoideae</taxon>
        <taxon>50 kb inversion clade</taxon>
        <taxon>NPAAA clade</taxon>
        <taxon>Hologalegina</taxon>
        <taxon>IRL clade</taxon>
        <taxon>Trifolieae</taxon>
        <taxon>Trifolium</taxon>
    </lineage>
</organism>
<dbReference type="GO" id="GO:0006520">
    <property type="term" value="P:amino acid metabolic process"/>
    <property type="evidence" value="ECO:0007669"/>
    <property type="project" value="TreeGrafter"/>
</dbReference>
<comment type="cofactor">
    <cofactor evidence="1">
        <name>pyridoxal 5'-phosphate</name>
        <dbReference type="ChEBI" id="CHEBI:597326"/>
    </cofactor>
</comment>
<feature type="domain" description="Alliinase C-terminal" evidence="5">
    <location>
        <begin position="31"/>
        <end position="232"/>
    </location>
</feature>
<evidence type="ECO:0000256" key="2">
    <source>
        <dbReference type="ARBA" id="ARBA00011738"/>
    </source>
</evidence>
<dbReference type="PANTHER" id="PTHR43795:SF15">
    <property type="entry name" value="TRYPTOPHAN AMINOTRANSFERASE-RELATED PROTEIN 1"/>
    <property type="match status" value="1"/>
</dbReference>
<dbReference type="OrthoDB" id="1633118at2759"/>
<evidence type="ECO:0000313" key="6">
    <source>
        <dbReference type="EMBL" id="GAU41415.1"/>
    </source>
</evidence>
<dbReference type="Gene3D" id="3.40.640.10">
    <property type="entry name" value="Type I PLP-dependent aspartate aminotransferase-like (Major domain)"/>
    <property type="match status" value="1"/>
</dbReference>
<evidence type="ECO:0000313" key="7">
    <source>
        <dbReference type="Proteomes" id="UP000242715"/>
    </source>
</evidence>
<evidence type="ECO:0000256" key="4">
    <source>
        <dbReference type="ARBA" id="ARBA00022898"/>
    </source>
</evidence>